<dbReference type="EMBL" id="QYAD01000002">
    <property type="protein sequence ID" value="MBL3689622.1"/>
    <property type="molecule type" value="Genomic_DNA"/>
</dbReference>
<dbReference type="Proteomes" id="UP001646141">
    <property type="component" value="Unassembled WGS sequence"/>
</dbReference>
<feature type="region of interest" description="Disordered" evidence="1">
    <location>
        <begin position="158"/>
        <end position="183"/>
    </location>
</feature>
<dbReference type="InterPro" id="IPR021517">
    <property type="entry name" value="DUF3180"/>
</dbReference>
<feature type="transmembrane region" description="Helical" evidence="2">
    <location>
        <begin position="55"/>
        <end position="73"/>
    </location>
</feature>
<evidence type="ECO:0000313" key="3">
    <source>
        <dbReference type="EMBL" id="MBL3689622.1"/>
    </source>
</evidence>
<keyword evidence="2" id="KW-0472">Membrane</keyword>
<accession>A0ABS1SN73</accession>
<organism evidence="3 4">
    <name type="scientific">Leucobacter chromiireducens subsp. chromiireducens</name>
    <dbReference type="NCBI Taxonomy" id="660067"/>
    <lineage>
        <taxon>Bacteria</taxon>
        <taxon>Bacillati</taxon>
        <taxon>Actinomycetota</taxon>
        <taxon>Actinomycetes</taxon>
        <taxon>Micrococcales</taxon>
        <taxon>Microbacteriaceae</taxon>
        <taxon>Leucobacter</taxon>
    </lineage>
</organism>
<sequence length="183" mass="18571">MVVSRANQRRGATVRGDERTGPLAVAAAGAMGIALGLVLQFALSGRGAPPFVPPLSLALMLALIAGALLTLGIRLRRTVLKRAGDVNPFHAVRLLATARAGMLVGALLGGFGGGLALSLLGRSVPAPSESWLPMVLVFAGGAVLVTCAAITEHLCKIPPGDGDAPDQSDPDPDPAGQTAYRKP</sequence>
<protein>
    <submittedName>
        <fullName evidence="3">DUF3180 family protein</fullName>
    </submittedName>
</protein>
<evidence type="ECO:0000313" key="4">
    <source>
        <dbReference type="Proteomes" id="UP001646141"/>
    </source>
</evidence>
<feature type="transmembrane region" description="Helical" evidence="2">
    <location>
        <begin position="21"/>
        <end position="43"/>
    </location>
</feature>
<reference evidence="3 4" key="1">
    <citation type="submission" date="2018-09" db="EMBL/GenBank/DDBJ databases">
        <title>Comparative genomics of Leucobacter spp.</title>
        <authorList>
            <person name="Reis A.C."/>
            <person name="Kolvenbach B.A."/>
            <person name="Corvini P.F.X."/>
            <person name="Nunes O.C."/>
        </authorList>
    </citation>
    <scope>NUCLEOTIDE SEQUENCE [LARGE SCALE GENOMIC DNA]</scope>
    <source>
        <strain evidence="3 4">L-1</strain>
    </source>
</reference>
<gene>
    <name evidence="3" type="ORF">D3226_06570</name>
</gene>
<dbReference type="Pfam" id="PF11377">
    <property type="entry name" value="DUF3180"/>
    <property type="match status" value="1"/>
</dbReference>
<keyword evidence="2" id="KW-0812">Transmembrane</keyword>
<evidence type="ECO:0000256" key="2">
    <source>
        <dbReference type="SAM" id="Phobius"/>
    </source>
</evidence>
<keyword evidence="2" id="KW-1133">Transmembrane helix</keyword>
<feature type="transmembrane region" description="Helical" evidence="2">
    <location>
        <begin position="131"/>
        <end position="150"/>
    </location>
</feature>
<name>A0ABS1SN73_9MICO</name>
<keyword evidence="4" id="KW-1185">Reference proteome</keyword>
<feature type="transmembrane region" description="Helical" evidence="2">
    <location>
        <begin position="94"/>
        <end position="119"/>
    </location>
</feature>
<proteinExistence type="predicted"/>
<comment type="caution">
    <text evidence="3">The sequence shown here is derived from an EMBL/GenBank/DDBJ whole genome shotgun (WGS) entry which is preliminary data.</text>
</comment>
<feature type="compositionally biased region" description="Acidic residues" evidence="1">
    <location>
        <begin position="163"/>
        <end position="172"/>
    </location>
</feature>
<evidence type="ECO:0000256" key="1">
    <source>
        <dbReference type="SAM" id="MobiDB-lite"/>
    </source>
</evidence>